<evidence type="ECO:0000313" key="1">
    <source>
        <dbReference type="EMBL" id="CAG8677568.1"/>
    </source>
</evidence>
<comment type="caution">
    <text evidence="1">The sequence shown here is derived from an EMBL/GenBank/DDBJ whole genome shotgun (WGS) entry which is preliminary data.</text>
</comment>
<gene>
    <name evidence="1" type="ORF">ACOLOM_LOCUS9205</name>
</gene>
<protein>
    <submittedName>
        <fullName evidence="1">16100_t:CDS:1</fullName>
    </submittedName>
</protein>
<dbReference type="EMBL" id="CAJVPT010025983">
    <property type="protein sequence ID" value="CAG8677568.1"/>
    <property type="molecule type" value="Genomic_DNA"/>
</dbReference>
<sequence length="175" mass="18532">MTVRAFRPGSPVLHRARRALLQWSEYRGSRLSKDCLVPRAAGPEHMFWACLLPPLSSIKAPPGAEGTATLADTAQLAALVAATTGGTPQLASPPSAKKETLRSERMLRNMLAKDGVARSRSLSRGSSTAHHVPSSTRQPAPPLPNQQPQVYSPTPVPSNTLPRSPSGSGNSNASR</sequence>
<name>A0ACA9NZK8_9GLOM</name>
<keyword evidence="2" id="KW-1185">Reference proteome</keyword>
<proteinExistence type="predicted"/>
<dbReference type="Proteomes" id="UP000789525">
    <property type="component" value="Unassembled WGS sequence"/>
</dbReference>
<evidence type="ECO:0000313" key="2">
    <source>
        <dbReference type="Proteomes" id="UP000789525"/>
    </source>
</evidence>
<organism evidence="1 2">
    <name type="scientific">Acaulospora colombiana</name>
    <dbReference type="NCBI Taxonomy" id="27376"/>
    <lineage>
        <taxon>Eukaryota</taxon>
        <taxon>Fungi</taxon>
        <taxon>Fungi incertae sedis</taxon>
        <taxon>Mucoromycota</taxon>
        <taxon>Glomeromycotina</taxon>
        <taxon>Glomeromycetes</taxon>
        <taxon>Diversisporales</taxon>
        <taxon>Acaulosporaceae</taxon>
        <taxon>Acaulospora</taxon>
    </lineage>
</organism>
<reference evidence="1" key="1">
    <citation type="submission" date="2021-06" db="EMBL/GenBank/DDBJ databases">
        <authorList>
            <person name="Kallberg Y."/>
            <person name="Tangrot J."/>
            <person name="Rosling A."/>
        </authorList>
    </citation>
    <scope>NUCLEOTIDE SEQUENCE</scope>
    <source>
        <strain evidence="1">CL356</strain>
    </source>
</reference>
<accession>A0ACA9NZK8</accession>